<keyword evidence="9" id="KW-1185">Reference proteome</keyword>
<dbReference type="Gene3D" id="3.40.50.1820">
    <property type="entry name" value="alpha/beta hydrolase"/>
    <property type="match status" value="1"/>
</dbReference>
<evidence type="ECO:0000256" key="6">
    <source>
        <dbReference type="ARBA" id="ARBA00023180"/>
    </source>
</evidence>
<dbReference type="PANTHER" id="PTHR11802:SF479">
    <property type="entry name" value="CARBOXYPEPTIDASE"/>
    <property type="match status" value="1"/>
</dbReference>
<dbReference type="Pfam" id="PF00450">
    <property type="entry name" value="Peptidase_S10"/>
    <property type="match status" value="1"/>
</dbReference>
<dbReference type="GO" id="GO:0006508">
    <property type="term" value="P:proteolysis"/>
    <property type="evidence" value="ECO:0007669"/>
    <property type="project" value="UniProtKB-KW"/>
</dbReference>
<dbReference type="PROSITE" id="PS00131">
    <property type="entry name" value="CARBOXYPEPT_SER_SER"/>
    <property type="match status" value="1"/>
</dbReference>
<dbReference type="PRINTS" id="PR00724">
    <property type="entry name" value="CRBOXYPTASEC"/>
</dbReference>
<organism evidence="8 9">
    <name type="scientific">Viridothelium virens</name>
    <name type="common">Speckled blister lichen</name>
    <name type="synonym">Trypethelium virens</name>
    <dbReference type="NCBI Taxonomy" id="1048519"/>
    <lineage>
        <taxon>Eukaryota</taxon>
        <taxon>Fungi</taxon>
        <taxon>Dikarya</taxon>
        <taxon>Ascomycota</taxon>
        <taxon>Pezizomycotina</taxon>
        <taxon>Dothideomycetes</taxon>
        <taxon>Dothideomycetes incertae sedis</taxon>
        <taxon>Trypetheliales</taxon>
        <taxon>Trypetheliaceae</taxon>
        <taxon>Viridothelium</taxon>
    </lineage>
</organism>
<dbReference type="InterPro" id="IPR029058">
    <property type="entry name" value="AB_hydrolase_fold"/>
</dbReference>
<evidence type="ECO:0000256" key="7">
    <source>
        <dbReference type="RuleBase" id="RU361156"/>
    </source>
</evidence>
<protein>
    <recommendedName>
        <fullName evidence="7">Carboxypeptidase</fullName>
        <ecNumber evidence="7">3.4.16.-</ecNumber>
    </recommendedName>
</protein>
<dbReference type="InterPro" id="IPR033124">
    <property type="entry name" value="Ser_caboxypep_his_AS"/>
</dbReference>
<keyword evidence="5 7" id="KW-0378">Hydrolase</keyword>
<dbReference type="PROSITE" id="PS00560">
    <property type="entry name" value="CARBOXYPEPT_SER_HIS"/>
    <property type="match status" value="1"/>
</dbReference>
<keyword evidence="2 7" id="KW-0121">Carboxypeptidase</keyword>
<reference evidence="8" key="1">
    <citation type="journal article" date="2020" name="Stud. Mycol.">
        <title>101 Dothideomycetes genomes: a test case for predicting lifestyles and emergence of pathogens.</title>
        <authorList>
            <person name="Haridas S."/>
            <person name="Albert R."/>
            <person name="Binder M."/>
            <person name="Bloem J."/>
            <person name="Labutti K."/>
            <person name="Salamov A."/>
            <person name="Andreopoulos B."/>
            <person name="Baker S."/>
            <person name="Barry K."/>
            <person name="Bills G."/>
            <person name="Bluhm B."/>
            <person name="Cannon C."/>
            <person name="Castanera R."/>
            <person name="Culley D."/>
            <person name="Daum C."/>
            <person name="Ezra D."/>
            <person name="Gonzalez J."/>
            <person name="Henrissat B."/>
            <person name="Kuo A."/>
            <person name="Liang C."/>
            <person name="Lipzen A."/>
            <person name="Lutzoni F."/>
            <person name="Magnuson J."/>
            <person name="Mondo S."/>
            <person name="Nolan M."/>
            <person name="Ohm R."/>
            <person name="Pangilinan J."/>
            <person name="Park H.-J."/>
            <person name="Ramirez L."/>
            <person name="Alfaro M."/>
            <person name="Sun H."/>
            <person name="Tritt A."/>
            <person name="Yoshinaga Y."/>
            <person name="Zwiers L.-H."/>
            <person name="Turgeon B."/>
            <person name="Goodwin S."/>
            <person name="Spatafora J."/>
            <person name="Crous P."/>
            <person name="Grigoriev I."/>
        </authorList>
    </citation>
    <scope>NUCLEOTIDE SEQUENCE</scope>
    <source>
        <strain evidence="8">Tuck. ex Michener</strain>
    </source>
</reference>
<proteinExistence type="inferred from homology"/>
<dbReference type="InterPro" id="IPR001563">
    <property type="entry name" value="Peptidase_S10"/>
</dbReference>
<dbReference type="InterPro" id="IPR018202">
    <property type="entry name" value="Ser_caboxypep_ser_AS"/>
</dbReference>
<evidence type="ECO:0000313" key="9">
    <source>
        <dbReference type="Proteomes" id="UP000800092"/>
    </source>
</evidence>
<dbReference type="FunFam" id="3.40.50.1820:FF:000118">
    <property type="entry name" value="Carboxypeptidase"/>
    <property type="match status" value="1"/>
</dbReference>
<name>A0A6A6HRI7_VIRVR</name>
<accession>A0A6A6HRI7</accession>
<evidence type="ECO:0000256" key="5">
    <source>
        <dbReference type="ARBA" id="ARBA00022801"/>
    </source>
</evidence>
<sequence>MSFSISHKHAYINHQPTFQKYDKRSVQPMRMEHFNLPRQASSPYLNNMTAKYAVNGSGLPDVNFDIGESYAGLLPIDETGKELFFWFVPSTNPNATDEITLWLNGGPGCSSLDGFFHENGPAIWQPGTYLPVPNTYSWTNLTNVVWVEQPVGTGYSPGTANATNEVDVANQFLPFWKNFMNLFQLQNRKVYVTGESYAGQYVPYIADAMLSQNDSTYFNVNGIIVYDPSIGYDGITEQVPAYAFTQYHKQLFPFNDTFEAQIRNASEACGYDAFLNNGLQFPPPGPLPPVPGTRVGSNQPASGCDIFDDIFSAIFELNPCFDIYQVGQLCPIPWDVLGFPYSDFYLPVGFSQPYFNRTDVKQAIHAPIDTNWMICTDGNVFVNGRDNSPPSGINGGPLARVTEKTNNTIVGHGMLDMVLIMNGSLLTLQNLTWNGAQGFSEPPTLPFYVPYHEDAVLGSAAGAGVYGSFRTERGLTFVSIDLSGHEVPEFQPSSAYRHLELLLGRISSLDEVSPFSTQPDVAQPIDALGNGTAPHLDSAYLLHLENNKVAATTSKSDLQYVRSTLVSDSSIVAEIASPYDIQIAHSIVCDW</sequence>
<evidence type="ECO:0000256" key="2">
    <source>
        <dbReference type="ARBA" id="ARBA00022645"/>
    </source>
</evidence>
<evidence type="ECO:0000313" key="8">
    <source>
        <dbReference type="EMBL" id="KAF2240153.1"/>
    </source>
</evidence>
<gene>
    <name evidence="8" type="ORF">EV356DRAFT_539160</name>
</gene>
<keyword evidence="6" id="KW-0325">Glycoprotein</keyword>
<dbReference type="EC" id="3.4.16.-" evidence="7"/>
<keyword evidence="3 7" id="KW-0645">Protease</keyword>
<dbReference type="EMBL" id="ML991771">
    <property type="protein sequence ID" value="KAF2240153.1"/>
    <property type="molecule type" value="Genomic_DNA"/>
</dbReference>
<evidence type="ECO:0000256" key="4">
    <source>
        <dbReference type="ARBA" id="ARBA00022729"/>
    </source>
</evidence>
<evidence type="ECO:0000256" key="1">
    <source>
        <dbReference type="ARBA" id="ARBA00009431"/>
    </source>
</evidence>
<dbReference type="SUPFAM" id="SSF53474">
    <property type="entry name" value="alpha/beta-Hydrolases"/>
    <property type="match status" value="1"/>
</dbReference>
<dbReference type="OrthoDB" id="443318at2759"/>
<keyword evidence="4" id="KW-0732">Signal</keyword>
<dbReference type="PANTHER" id="PTHR11802">
    <property type="entry name" value="SERINE PROTEASE FAMILY S10 SERINE CARBOXYPEPTIDASE"/>
    <property type="match status" value="1"/>
</dbReference>
<dbReference type="Proteomes" id="UP000800092">
    <property type="component" value="Unassembled WGS sequence"/>
</dbReference>
<comment type="similarity">
    <text evidence="1 7">Belongs to the peptidase S10 family.</text>
</comment>
<dbReference type="AlphaFoldDB" id="A0A6A6HRI7"/>
<dbReference type="GO" id="GO:0004185">
    <property type="term" value="F:serine-type carboxypeptidase activity"/>
    <property type="evidence" value="ECO:0007669"/>
    <property type="project" value="UniProtKB-UniRule"/>
</dbReference>
<evidence type="ECO:0000256" key="3">
    <source>
        <dbReference type="ARBA" id="ARBA00022670"/>
    </source>
</evidence>